<keyword evidence="1" id="KW-0472">Membrane</keyword>
<gene>
    <name evidence="2" type="ORF">A3A96_03415</name>
</gene>
<evidence type="ECO:0000313" key="3">
    <source>
        <dbReference type="Proteomes" id="UP000177707"/>
    </source>
</evidence>
<proteinExistence type="predicted"/>
<keyword evidence="1" id="KW-1133">Transmembrane helix</keyword>
<evidence type="ECO:0000256" key="1">
    <source>
        <dbReference type="SAM" id="Phobius"/>
    </source>
</evidence>
<dbReference type="EMBL" id="MHWB01000008">
    <property type="protein sequence ID" value="OHB02029.1"/>
    <property type="molecule type" value="Genomic_DNA"/>
</dbReference>
<organism evidence="2 3">
    <name type="scientific">Candidatus Zambryskibacteria bacterium RIFCSPLOWO2_01_FULL_39_39</name>
    <dbReference type="NCBI Taxonomy" id="1802758"/>
    <lineage>
        <taxon>Bacteria</taxon>
        <taxon>Candidatus Zambryskiibacteriota</taxon>
    </lineage>
</organism>
<evidence type="ECO:0000313" key="2">
    <source>
        <dbReference type="EMBL" id="OHB02029.1"/>
    </source>
</evidence>
<dbReference type="AlphaFoldDB" id="A0A1G2TY13"/>
<protein>
    <submittedName>
        <fullName evidence="2">Uncharacterized protein</fullName>
    </submittedName>
</protein>
<dbReference type="Proteomes" id="UP000177707">
    <property type="component" value="Unassembled WGS sequence"/>
</dbReference>
<dbReference type="STRING" id="1802758.A3A96_03415"/>
<sequence>MKNLNLKNKGGLLVPIIIFSSVALVVIGSIIKWTQITIEANRQLITREKAIQLAESGIDYYRWHLAHSQSDYQDGTGLPGPYVHEVRDKDGNVVGEFVLDITPPIIGSTKVRIESTGTLASSTISRKIRVEMAIPSLAKYAVAANDVMRFGEGTEVFGPVHSNQGIHFDGLAHNIITSSLALYNDPDHENNDEFGVHTHVNIPPDSGINENFRPLEASPNSVMSRTDVFEVGRQFPVPVIDFVGLTGNLANIKSDAQANGHYFAASGSQGYHLVLKTDDTFDVYVVNNLEPTPNGCTLVIGQQGWGTWSIRSVGGEVFLGNYGFPSNGLIFVEDNVWVNGQINGARLTIAAGRFPDNPAQRKSITVNNDLLYTNYDGTDVLALVAQNNINAGLVSENDLRIDAAMIAQNGRVGRYYYRPPTGGNDRCSPYHLRNEITLYGMIATYQRYGFSYNDGTGYQIRNIIYDANLLYSPPPSFPLTSDQYEILSWEEI</sequence>
<accession>A0A1G2TY13</accession>
<name>A0A1G2TY13_9BACT</name>
<keyword evidence="1" id="KW-0812">Transmembrane</keyword>
<comment type="caution">
    <text evidence="2">The sequence shown here is derived from an EMBL/GenBank/DDBJ whole genome shotgun (WGS) entry which is preliminary data.</text>
</comment>
<reference evidence="2 3" key="1">
    <citation type="journal article" date="2016" name="Nat. Commun.">
        <title>Thousands of microbial genomes shed light on interconnected biogeochemical processes in an aquifer system.</title>
        <authorList>
            <person name="Anantharaman K."/>
            <person name="Brown C.T."/>
            <person name="Hug L.A."/>
            <person name="Sharon I."/>
            <person name="Castelle C.J."/>
            <person name="Probst A.J."/>
            <person name="Thomas B.C."/>
            <person name="Singh A."/>
            <person name="Wilkins M.J."/>
            <person name="Karaoz U."/>
            <person name="Brodie E.L."/>
            <person name="Williams K.H."/>
            <person name="Hubbard S.S."/>
            <person name="Banfield J.F."/>
        </authorList>
    </citation>
    <scope>NUCLEOTIDE SEQUENCE [LARGE SCALE GENOMIC DNA]</scope>
</reference>
<feature type="transmembrane region" description="Helical" evidence="1">
    <location>
        <begin position="12"/>
        <end position="33"/>
    </location>
</feature>